<protein>
    <recommendedName>
        <fullName evidence="2">Single-stranded-DNA-specific exonuclease RecJ</fullName>
    </recommendedName>
</protein>
<evidence type="ECO:0000256" key="3">
    <source>
        <dbReference type="ARBA" id="ARBA00022722"/>
    </source>
</evidence>
<dbReference type="Proteomes" id="UP000230758">
    <property type="component" value="Unassembled WGS sequence"/>
</dbReference>
<evidence type="ECO:0000256" key="2">
    <source>
        <dbReference type="ARBA" id="ARBA00019841"/>
    </source>
</evidence>
<evidence type="ECO:0000256" key="4">
    <source>
        <dbReference type="ARBA" id="ARBA00022801"/>
    </source>
</evidence>
<dbReference type="Pfam" id="PF02272">
    <property type="entry name" value="DHHA1"/>
    <property type="match status" value="1"/>
</dbReference>
<dbReference type="PANTHER" id="PTHR30255:SF2">
    <property type="entry name" value="SINGLE-STRANDED-DNA-SPECIFIC EXONUCLEASE RECJ"/>
    <property type="match status" value="1"/>
</dbReference>
<evidence type="ECO:0000259" key="7">
    <source>
        <dbReference type="Pfam" id="PF02272"/>
    </source>
</evidence>
<dbReference type="InterPro" id="IPR004610">
    <property type="entry name" value="RecJ"/>
</dbReference>
<dbReference type="InterPro" id="IPR038763">
    <property type="entry name" value="DHH_sf"/>
</dbReference>
<keyword evidence="5 9" id="KW-0269">Exonuclease</keyword>
<keyword evidence="3" id="KW-0540">Nuclease</keyword>
<feature type="domain" description="DHHA1" evidence="7">
    <location>
        <begin position="331"/>
        <end position="419"/>
    </location>
</feature>
<dbReference type="Gene3D" id="3.10.310.30">
    <property type="match status" value="1"/>
</dbReference>
<dbReference type="Gene3D" id="3.90.1640.30">
    <property type="match status" value="1"/>
</dbReference>
<keyword evidence="4" id="KW-0378">Hydrolase</keyword>
<feature type="domain" description="RecJ OB" evidence="8">
    <location>
        <begin position="439"/>
        <end position="549"/>
    </location>
</feature>
<dbReference type="PANTHER" id="PTHR30255">
    <property type="entry name" value="SINGLE-STRANDED-DNA-SPECIFIC EXONUCLEASE RECJ"/>
    <property type="match status" value="1"/>
</dbReference>
<evidence type="ECO:0000259" key="8">
    <source>
        <dbReference type="Pfam" id="PF17768"/>
    </source>
</evidence>
<evidence type="ECO:0000313" key="9">
    <source>
        <dbReference type="EMBL" id="PJA32804.1"/>
    </source>
</evidence>
<dbReference type="InterPro" id="IPR041122">
    <property type="entry name" value="RecJ_OB"/>
</dbReference>
<comment type="caution">
    <text evidence="9">The sequence shown here is derived from an EMBL/GenBank/DDBJ whole genome shotgun (WGS) entry which is preliminary data.</text>
</comment>
<accession>A0A2M7WS37</accession>
<dbReference type="EMBL" id="PFXF01000022">
    <property type="protein sequence ID" value="PJA32804.1"/>
    <property type="molecule type" value="Genomic_DNA"/>
</dbReference>
<dbReference type="AlphaFoldDB" id="A0A2M7WS37"/>
<dbReference type="NCBIfam" id="TIGR00644">
    <property type="entry name" value="recJ"/>
    <property type="match status" value="1"/>
</dbReference>
<evidence type="ECO:0000259" key="6">
    <source>
        <dbReference type="Pfam" id="PF01368"/>
    </source>
</evidence>
<dbReference type="GO" id="GO:0006310">
    <property type="term" value="P:DNA recombination"/>
    <property type="evidence" value="ECO:0007669"/>
    <property type="project" value="InterPro"/>
</dbReference>
<dbReference type="GO" id="GO:0006281">
    <property type="term" value="P:DNA repair"/>
    <property type="evidence" value="ECO:0007669"/>
    <property type="project" value="InterPro"/>
</dbReference>
<dbReference type="InterPro" id="IPR051673">
    <property type="entry name" value="SSDNA_exonuclease_RecJ"/>
</dbReference>
<feature type="domain" description="DDH" evidence="6">
    <location>
        <begin position="58"/>
        <end position="211"/>
    </location>
</feature>
<comment type="similarity">
    <text evidence="1">Belongs to the RecJ family.</text>
</comment>
<dbReference type="InterPro" id="IPR003156">
    <property type="entry name" value="DHHA1_dom"/>
</dbReference>
<dbReference type="Pfam" id="PF17768">
    <property type="entry name" value="RecJ_OB"/>
    <property type="match status" value="1"/>
</dbReference>
<dbReference type="Pfam" id="PF01368">
    <property type="entry name" value="DHH"/>
    <property type="match status" value="1"/>
</dbReference>
<dbReference type="InterPro" id="IPR001667">
    <property type="entry name" value="DDH_dom"/>
</dbReference>
<name>A0A2M7WS37_9BACT</name>
<evidence type="ECO:0000256" key="1">
    <source>
        <dbReference type="ARBA" id="ARBA00005915"/>
    </source>
</evidence>
<gene>
    <name evidence="9" type="primary">recJ</name>
    <name evidence="9" type="ORF">CO185_01780</name>
</gene>
<evidence type="ECO:0000313" key="10">
    <source>
        <dbReference type="Proteomes" id="UP000230758"/>
    </source>
</evidence>
<dbReference type="GO" id="GO:0003676">
    <property type="term" value="F:nucleic acid binding"/>
    <property type="evidence" value="ECO:0007669"/>
    <property type="project" value="InterPro"/>
</dbReference>
<dbReference type="SUPFAM" id="SSF64182">
    <property type="entry name" value="DHH phosphoesterases"/>
    <property type="match status" value="1"/>
</dbReference>
<dbReference type="GO" id="GO:0008409">
    <property type="term" value="F:5'-3' exonuclease activity"/>
    <property type="evidence" value="ECO:0007669"/>
    <property type="project" value="InterPro"/>
</dbReference>
<sequence length="553" mass="61698">MQHFPELFEALLKERGIESKDQEDFLSPDYRKLHDPLLMPDMEKARDRVIKAIEENEHIVVFSDYDADGIPGAVVLSDFFRRIKYENISFYIPHRHNEGFGLNTGAVKECYKRGAKLIITIDCGIADIEEVDVANKYGIDVIITDHHKPKDTLPRAFAVVNQNRTDSTYPFKGLCGSGVVFKLVQAIVNKESFGVKPGMEKWSLDMVAIATLSDMVPLLDENRVLVRFGLDVLRKSPRLGLAALFKRLNMDQRNISEDDVVFMITPRINAASRMGVPEDAFKLLITTDPLEAEKLSFHLEQINNKRKGVVASLVKDAKSHLSAREEIPEVIVIGNPDWQPSLMGLVATAIVEEYKRPAFVWGRDGNGVLKGSCRSYNGCDLFALMNAMSESFIEFGGHTGAGGFSFTLENLSTLEENLSKAFLSLENSVAEMEKESGLAVNISDIGENLWNTVSQFAPFGMGNKKPVFKISKAEIKSVKTFGKEANHLEIIFSGNENSSRSSSVKAISFFSTPEDYDIALTPGTNINLLANIEKSYFRNRPELRLRIVDIIGT</sequence>
<proteinExistence type="inferred from homology"/>
<evidence type="ECO:0000256" key="5">
    <source>
        <dbReference type="ARBA" id="ARBA00022839"/>
    </source>
</evidence>
<organism evidence="9 10">
    <name type="scientific">Candidatus Zambryskibacteria bacterium CG_4_9_14_3_um_filter_42_15</name>
    <dbReference type="NCBI Taxonomy" id="1975112"/>
    <lineage>
        <taxon>Bacteria</taxon>
        <taxon>Candidatus Zambryskiibacteriota</taxon>
    </lineage>
</organism>
<reference evidence="10" key="1">
    <citation type="submission" date="2017-09" db="EMBL/GenBank/DDBJ databases">
        <title>Depth-based differentiation of microbial function through sediment-hosted aquifers and enrichment of novel symbionts in the deep terrestrial subsurface.</title>
        <authorList>
            <person name="Probst A.J."/>
            <person name="Ladd B."/>
            <person name="Jarett J.K."/>
            <person name="Geller-Mcgrath D.E."/>
            <person name="Sieber C.M.K."/>
            <person name="Emerson J.B."/>
            <person name="Anantharaman K."/>
            <person name="Thomas B.C."/>
            <person name="Malmstrom R."/>
            <person name="Stieglmeier M."/>
            <person name="Klingl A."/>
            <person name="Woyke T."/>
            <person name="Ryan C.M."/>
            <person name="Banfield J.F."/>
        </authorList>
    </citation>
    <scope>NUCLEOTIDE SEQUENCE [LARGE SCALE GENOMIC DNA]</scope>
</reference>